<dbReference type="EMBL" id="MN739457">
    <property type="protein sequence ID" value="QHT05672.1"/>
    <property type="molecule type" value="Genomic_DNA"/>
</dbReference>
<name>A0A6C0CNI1_9ZZZZ</name>
<evidence type="ECO:0000313" key="2">
    <source>
        <dbReference type="EMBL" id="QHT05672.1"/>
    </source>
</evidence>
<evidence type="ECO:0000259" key="1">
    <source>
        <dbReference type="Pfam" id="PF00535"/>
    </source>
</evidence>
<feature type="domain" description="Glycosyltransferase 2-like" evidence="1">
    <location>
        <begin position="9"/>
        <end position="126"/>
    </location>
</feature>
<accession>A0A6C0CNI1</accession>
<dbReference type="Pfam" id="PF00535">
    <property type="entry name" value="Glycos_transf_2"/>
    <property type="match status" value="1"/>
</dbReference>
<protein>
    <recommendedName>
        <fullName evidence="1">Glycosyltransferase 2-like domain-containing protein</fullName>
    </recommendedName>
</protein>
<dbReference type="SUPFAM" id="SSF53448">
    <property type="entry name" value="Nucleotide-diphospho-sugar transferases"/>
    <property type="match status" value="1"/>
</dbReference>
<dbReference type="AlphaFoldDB" id="A0A6C0CNI1"/>
<sequence length="215" mass="25301">MKITYTIQVCNESRELFSLLNFLVHVIDKEDNIHVVIDNVNKTDKVQKVVDCFQDKINVFERPFDNFYDNATYHSNISTGDYTFLIDADEMPQEMLIKNIKKVLETTDAEIVWIPRINIHPGATQEFIEMSNYKMNDNGWINWPDFQSRIYKNCDNVQWTKETHIKLTGSSKCIYLNPLPALALWHIKSIEKQLGRWKNDNVITPTEGNLYYELM</sequence>
<proteinExistence type="predicted"/>
<dbReference type="InterPro" id="IPR029044">
    <property type="entry name" value="Nucleotide-diphossugar_trans"/>
</dbReference>
<dbReference type="Gene3D" id="3.90.550.10">
    <property type="entry name" value="Spore Coat Polysaccharide Biosynthesis Protein SpsA, Chain A"/>
    <property type="match status" value="1"/>
</dbReference>
<reference evidence="2" key="1">
    <citation type="journal article" date="2020" name="Nature">
        <title>Giant virus diversity and host interactions through global metagenomics.</title>
        <authorList>
            <person name="Schulz F."/>
            <person name="Roux S."/>
            <person name="Paez-Espino D."/>
            <person name="Jungbluth S."/>
            <person name="Walsh D.A."/>
            <person name="Denef V.J."/>
            <person name="McMahon K.D."/>
            <person name="Konstantinidis K.T."/>
            <person name="Eloe-Fadrosh E.A."/>
            <person name="Kyrpides N.C."/>
            <person name="Woyke T."/>
        </authorList>
    </citation>
    <scope>NUCLEOTIDE SEQUENCE</scope>
    <source>
        <strain evidence="2">GVMAG-M-3300021389-45</strain>
    </source>
</reference>
<organism evidence="2">
    <name type="scientific">viral metagenome</name>
    <dbReference type="NCBI Taxonomy" id="1070528"/>
    <lineage>
        <taxon>unclassified sequences</taxon>
        <taxon>metagenomes</taxon>
        <taxon>organismal metagenomes</taxon>
    </lineage>
</organism>
<dbReference type="InterPro" id="IPR001173">
    <property type="entry name" value="Glyco_trans_2-like"/>
</dbReference>